<feature type="transmembrane region" description="Helical" evidence="1">
    <location>
        <begin position="236"/>
        <end position="255"/>
    </location>
</feature>
<proteinExistence type="predicted"/>
<feature type="transmembrane region" description="Helical" evidence="1">
    <location>
        <begin position="158"/>
        <end position="182"/>
    </location>
</feature>
<evidence type="ECO:0000313" key="3">
    <source>
        <dbReference type="EMBL" id="UZF17146.1"/>
    </source>
</evidence>
<feature type="transmembrane region" description="Helical" evidence="1">
    <location>
        <begin position="29"/>
        <end position="48"/>
    </location>
</feature>
<evidence type="ECO:0000313" key="2">
    <source>
        <dbReference type="EMBL" id="CUV31218.1"/>
    </source>
</evidence>
<dbReference type="PATRIC" id="fig|305.107.peg.2655"/>
<accession>A0A0S4V983</accession>
<dbReference type="AlphaFoldDB" id="A0A0S4V983"/>
<dbReference type="EMBL" id="LN899824">
    <property type="protein sequence ID" value="CUV31218.1"/>
    <property type="molecule type" value="Genomic_DNA"/>
</dbReference>
<evidence type="ECO:0000256" key="1">
    <source>
        <dbReference type="SAM" id="Phobius"/>
    </source>
</evidence>
<feature type="transmembrane region" description="Helical" evidence="1">
    <location>
        <begin position="60"/>
        <end position="85"/>
    </location>
</feature>
<keyword evidence="3" id="KW-0614">Plasmid</keyword>
<keyword evidence="1 2" id="KW-0812">Transmembrane</keyword>
<feature type="transmembrane region" description="Helical" evidence="1">
    <location>
        <begin position="202"/>
        <end position="224"/>
    </location>
</feature>
<reference evidence="3" key="2">
    <citation type="submission" date="2021-10" db="EMBL/GenBank/DDBJ databases">
        <title>Complete genome sequences of five Ralstonia solancearum strains isolated from sunflower.</title>
        <authorList>
            <person name="She X."/>
            <person name="He Z."/>
        </authorList>
    </citation>
    <scope>NUCLEOTIDE SEQUENCE</scope>
    <source>
        <strain evidence="3">RS638</strain>
        <plasmid evidence="3">p1</plasmid>
    </source>
</reference>
<feature type="transmembrane region" description="Helical" evidence="1">
    <location>
        <begin position="261"/>
        <end position="279"/>
    </location>
</feature>
<protein>
    <submittedName>
        <fullName evidence="2">Putative transmembrane protein</fullName>
    </submittedName>
</protein>
<organism evidence="2">
    <name type="scientific">Ralstonia solanacearum</name>
    <name type="common">Pseudomonas solanacearum</name>
    <dbReference type="NCBI Taxonomy" id="305"/>
    <lineage>
        <taxon>Bacteria</taxon>
        <taxon>Pseudomonadati</taxon>
        <taxon>Pseudomonadota</taxon>
        <taxon>Betaproteobacteria</taxon>
        <taxon>Burkholderiales</taxon>
        <taxon>Burkholderiaceae</taxon>
        <taxon>Ralstonia</taxon>
        <taxon>Ralstonia solanacearum species complex</taxon>
    </lineage>
</organism>
<reference evidence="2" key="1">
    <citation type="submission" date="2015-10" db="EMBL/GenBank/DDBJ databases">
        <authorList>
            <person name="Gilbert D.G."/>
        </authorList>
    </citation>
    <scope>NUCLEOTIDE SEQUENCE</scope>
    <source>
        <strain evidence="2">Phyl III-seqv23</strain>
    </source>
</reference>
<gene>
    <name evidence="3" type="ORF">LH706_24570</name>
    <name evidence="2" type="ORF">RUN1985_v1_830039</name>
</gene>
<keyword evidence="1" id="KW-0472">Membrane</keyword>
<name>A0A0S4V983_RALSL</name>
<sequence length="449" mass="49186">MNGSLASPTDPRQVERPLTEAHWMARGRAVILTLTLIGINVTGGLFLWRVVRCRPAQLELAIILSAMVTVMIGAPLIAFLCLGWYTRYREFQNSLKGDALSAYLQRYWSKRLMQVLQYNAALQDSPESMPAGDRWRKVADERFDLCDRLFARIYHEQYGLAPFVPPFVILLTVAYAAASLVGCNYNPAQCDVAALKTCVYGISQQVLVGSCGGALMFVVSDAVLSIRRRSLNVSDVYWYALRILLAIPIALAVNGQDGTDGAHALAVFALGAFPVDALLKIVRRLGFPQFTEIEKKENAPDRLLSLSGVTLPIVSVLEAEGINSVEQVAAADPVLLSIRTGFPFRFTLRLCSQAIVRRHFGSNASVLLPIGLADVVPIDLLMKATDGIASDNLPKIENPNAVIAEAAGRLFPDTDPGQREAVARMKFRQIAAEEYTVMLTRITPLDPAL</sequence>
<keyword evidence="1" id="KW-1133">Transmembrane helix</keyword>
<dbReference type="EMBL" id="CP085044">
    <property type="protein sequence ID" value="UZF17146.1"/>
    <property type="molecule type" value="Genomic_DNA"/>
</dbReference>
<geneLocation type="plasmid" evidence="3">
    <name>p1</name>
</geneLocation>